<protein>
    <submittedName>
        <fullName evidence="1">Uncharacterized protein</fullName>
    </submittedName>
</protein>
<organism evidence="1 2">
    <name type="scientific">Circinella minor</name>
    <dbReference type="NCBI Taxonomy" id="1195481"/>
    <lineage>
        <taxon>Eukaryota</taxon>
        <taxon>Fungi</taxon>
        <taxon>Fungi incertae sedis</taxon>
        <taxon>Mucoromycota</taxon>
        <taxon>Mucoromycotina</taxon>
        <taxon>Mucoromycetes</taxon>
        <taxon>Mucorales</taxon>
        <taxon>Lichtheimiaceae</taxon>
        <taxon>Circinella</taxon>
    </lineage>
</organism>
<proteinExistence type="predicted"/>
<evidence type="ECO:0000313" key="1">
    <source>
        <dbReference type="EMBL" id="KAG2220983.1"/>
    </source>
</evidence>
<evidence type="ECO:0000313" key="2">
    <source>
        <dbReference type="Proteomes" id="UP000646827"/>
    </source>
</evidence>
<dbReference type="EMBL" id="JAEPRB010000123">
    <property type="protein sequence ID" value="KAG2220983.1"/>
    <property type="molecule type" value="Genomic_DNA"/>
</dbReference>
<reference evidence="1 2" key="1">
    <citation type="submission" date="2020-12" db="EMBL/GenBank/DDBJ databases">
        <title>Metabolic potential, ecology and presence of endohyphal bacteria is reflected in genomic diversity of Mucoromycotina.</title>
        <authorList>
            <person name="Muszewska A."/>
            <person name="Okrasinska A."/>
            <person name="Steczkiewicz K."/>
            <person name="Drgas O."/>
            <person name="Orlowska M."/>
            <person name="Perlinska-Lenart U."/>
            <person name="Aleksandrzak-Piekarczyk T."/>
            <person name="Szatraj K."/>
            <person name="Zielenkiewicz U."/>
            <person name="Pilsyk S."/>
            <person name="Malc E."/>
            <person name="Mieczkowski P."/>
            <person name="Kruszewska J.S."/>
            <person name="Biernat P."/>
            <person name="Pawlowska J."/>
        </authorList>
    </citation>
    <scope>NUCLEOTIDE SEQUENCE [LARGE SCALE GENOMIC DNA]</scope>
    <source>
        <strain evidence="1 2">CBS 142.35</strain>
    </source>
</reference>
<accession>A0A8H7S2I0</accession>
<dbReference type="Proteomes" id="UP000646827">
    <property type="component" value="Unassembled WGS sequence"/>
</dbReference>
<sequence length="252" mass="28529">MRPAGPSTFCQEHSLEHITCSTRVNFKICRPFGHFKHKGTHSHGTFEALHDTMEVPEKVEERVLECPSQTAYALKIGTSVVRPQQPARPMRLISKALHRHGKIKRYRRNYLTKAGKLPSTRPSLERAAEELGGLKNDFAGYFKSINMLPSQTCIAFSVPSVTVRVNFHKHPIITNVTYDCFPEGYYLCSTNIFFEELGKFGVIFQAVINGLSTDHFKAYFLAFFRTFGAVIGHVDEDINTNFSGLKGKERVK</sequence>
<name>A0A8H7S2I0_9FUNG</name>
<gene>
    <name evidence="1" type="ORF">INT45_006516</name>
</gene>
<keyword evidence="2" id="KW-1185">Reference proteome</keyword>
<dbReference type="AlphaFoldDB" id="A0A8H7S2I0"/>
<dbReference type="OrthoDB" id="2289902at2759"/>
<comment type="caution">
    <text evidence="1">The sequence shown here is derived from an EMBL/GenBank/DDBJ whole genome shotgun (WGS) entry which is preliminary data.</text>
</comment>